<gene>
    <name evidence="3" type="ORF">CBOVIS_LOCUS5007</name>
</gene>
<evidence type="ECO:0000259" key="2">
    <source>
        <dbReference type="PROSITE" id="PS50001"/>
    </source>
</evidence>
<sequence>MKLNAFFERFLKPSSSSNTPKPRGGARNNMYSELIEPQELYETMATPVKEEDVLEKNFDDLDLVPVNVNKSGKLTLLKQFSSQARHMVQKGEKIDWKKVRPEDAHRCQLWFFLGLGLREAENMLRYFNENNAFVVSYCHGKYFLSVWKEHKALHFCITHYLRKNGKLAFRLDLEKKFHNIVELTEYYQKHESYALGEKLGVGVGVYKK</sequence>
<evidence type="ECO:0000256" key="1">
    <source>
        <dbReference type="PROSITE-ProRule" id="PRU00191"/>
    </source>
</evidence>
<dbReference type="InterPro" id="IPR000980">
    <property type="entry name" value="SH2"/>
</dbReference>
<dbReference type="InterPro" id="IPR036860">
    <property type="entry name" value="SH2_dom_sf"/>
</dbReference>
<reference evidence="3 4" key="1">
    <citation type="submission" date="2020-04" db="EMBL/GenBank/DDBJ databases">
        <authorList>
            <person name="Laetsch R D."/>
            <person name="Stevens L."/>
            <person name="Kumar S."/>
            <person name="Blaxter L. M."/>
        </authorList>
    </citation>
    <scope>NUCLEOTIDE SEQUENCE [LARGE SCALE GENOMIC DNA]</scope>
</reference>
<dbReference type="Proteomes" id="UP000494206">
    <property type="component" value="Unassembled WGS sequence"/>
</dbReference>
<protein>
    <recommendedName>
        <fullName evidence="2">SH2 domain-containing protein</fullName>
    </recommendedName>
</protein>
<dbReference type="OrthoDB" id="5799443at2759"/>
<comment type="caution">
    <text evidence="3">The sequence shown here is derived from an EMBL/GenBank/DDBJ whole genome shotgun (WGS) entry which is preliminary data.</text>
</comment>
<dbReference type="SUPFAM" id="SSF55550">
    <property type="entry name" value="SH2 domain"/>
    <property type="match status" value="1"/>
</dbReference>
<keyword evidence="1" id="KW-0727">SH2 domain</keyword>
<dbReference type="AlphaFoldDB" id="A0A8S1EWK9"/>
<name>A0A8S1EWK9_9PELO</name>
<dbReference type="CDD" id="cd00173">
    <property type="entry name" value="SH2"/>
    <property type="match status" value="1"/>
</dbReference>
<evidence type="ECO:0000313" key="4">
    <source>
        <dbReference type="Proteomes" id="UP000494206"/>
    </source>
</evidence>
<evidence type="ECO:0000313" key="3">
    <source>
        <dbReference type="EMBL" id="CAB3402384.1"/>
    </source>
</evidence>
<dbReference type="PROSITE" id="PS50001">
    <property type="entry name" value="SH2"/>
    <property type="match status" value="1"/>
</dbReference>
<dbReference type="Gene3D" id="3.30.505.10">
    <property type="entry name" value="SH2 domain"/>
    <property type="match status" value="1"/>
</dbReference>
<proteinExistence type="predicted"/>
<dbReference type="EMBL" id="CADEPM010000003">
    <property type="protein sequence ID" value="CAB3402384.1"/>
    <property type="molecule type" value="Genomic_DNA"/>
</dbReference>
<dbReference type="SMART" id="SM00252">
    <property type="entry name" value="SH2"/>
    <property type="match status" value="1"/>
</dbReference>
<feature type="domain" description="SH2" evidence="2">
    <location>
        <begin position="110"/>
        <end position="203"/>
    </location>
</feature>
<keyword evidence="4" id="KW-1185">Reference proteome</keyword>
<organism evidence="3 4">
    <name type="scientific">Caenorhabditis bovis</name>
    <dbReference type="NCBI Taxonomy" id="2654633"/>
    <lineage>
        <taxon>Eukaryota</taxon>
        <taxon>Metazoa</taxon>
        <taxon>Ecdysozoa</taxon>
        <taxon>Nematoda</taxon>
        <taxon>Chromadorea</taxon>
        <taxon>Rhabditida</taxon>
        <taxon>Rhabditina</taxon>
        <taxon>Rhabditomorpha</taxon>
        <taxon>Rhabditoidea</taxon>
        <taxon>Rhabditidae</taxon>
        <taxon>Peloderinae</taxon>
        <taxon>Caenorhabditis</taxon>
    </lineage>
</organism>
<accession>A0A8S1EWK9</accession>